<dbReference type="PANTHER" id="PTHR45649">
    <property type="entry name" value="AMINO-ACID PERMEASE BAT1"/>
    <property type="match status" value="1"/>
</dbReference>
<evidence type="ECO:0000256" key="3">
    <source>
        <dbReference type="ARBA" id="ARBA00022692"/>
    </source>
</evidence>
<comment type="subcellular location">
    <subcellularLocation>
        <location evidence="1">Membrane</location>
        <topology evidence="1">Multi-pass membrane protein</topology>
    </subcellularLocation>
</comment>
<keyword evidence="2" id="KW-0813">Transport</keyword>
<feature type="transmembrane region" description="Helical" evidence="7">
    <location>
        <begin position="406"/>
        <end position="430"/>
    </location>
</feature>
<dbReference type="AlphaFoldDB" id="A0A9P4J299"/>
<feature type="transmembrane region" description="Helical" evidence="7">
    <location>
        <begin position="451"/>
        <end position="472"/>
    </location>
</feature>
<protein>
    <submittedName>
        <fullName evidence="8">Amino acid transporter</fullName>
    </submittedName>
</protein>
<feature type="transmembrane region" description="Helical" evidence="7">
    <location>
        <begin position="279"/>
        <end position="301"/>
    </location>
</feature>
<evidence type="ECO:0000256" key="5">
    <source>
        <dbReference type="ARBA" id="ARBA00023136"/>
    </source>
</evidence>
<gene>
    <name evidence="8" type="ORF">K461DRAFT_277946</name>
</gene>
<feature type="transmembrane region" description="Helical" evidence="7">
    <location>
        <begin position="197"/>
        <end position="217"/>
    </location>
</feature>
<reference evidence="8" key="1">
    <citation type="journal article" date="2020" name="Stud. Mycol.">
        <title>101 Dothideomycetes genomes: a test case for predicting lifestyles and emergence of pathogens.</title>
        <authorList>
            <person name="Haridas S."/>
            <person name="Albert R."/>
            <person name="Binder M."/>
            <person name="Bloem J."/>
            <person name="Labutti K."/>
            <person name="Salamov A."/>
            <person name="Andreopoulos B."/>
            <person name="Baker S."/>
            <person name="Barry K."/>
            <person name="Bills G."/>
            <person name="Bluhm B."/>
            <person name="Cannon C."/>
            <person name="Castanera R."/>
            <person name="Culley D."/>
            <person name="Daum C."/>
            <person name="Ezra D."/>
            <person name="Gonzalez J."/>
            <person name="Henrissat B."/>
            <person name="Kuo A."/>
            <person name="Liang C."/>
            <person name="Lipzen A."/>
            <person name="Lutzoni F."/>
            <person name="Magnuson J."/>
            <person name="Mondo S."/>
            <person name="Nolan M."/>
            <person name="Ohm R."/>
            <person name="Pangilinan J."/>
            <person name="Park H.-J."/>
            <person name="Ramirez L."/>
            <person name="Alfaro M."/>
            <person name="Sun H."/>
            <person name="Tritt A."/>
            <person name="Yoshinaga Y."/>
            <person name="Zwiers L.-H."/>
            <person name="Turgeon B."/>
            <person name="Goodwin S."/>
            <person name="Spatafora J."/>
            <person name="Crous P."/>
            <person name="Grigoriev I."/>
        </authorList>
    </citation>
    <scope>NUCLEOTIDE SEQUENCE</scope>
    <source>
        <strain evidence="8">CBS 260.36</strain>
    </source>
</reference>
<feature type="transmembrane region" description="Helical" evidence="7">
    <location>
        <begin position="85"/>
        <end position="110"/>
    </location>
</feature>
<dbReference type="Gene3D" id="1.20.1740.10">
    <property type="entry name" value="Amino acid/polyamine transporter I"/>
    <property type="match status" value="1"/>
</dbReference>
<evidence type="ECO:0000256" key="6">
    <source>
        <dbReference type="SAM" id="MobiDB-lite"/>
    </source>
</evidence>
<feature type="transmembrane region" description="Helical" evidence="7">
    <location>
        <begin position="382"/>
        <end position="400"/>
    </location>
</feature>
<sequence>MEKHQNLTDKERVPGEDDQERSAGDPSVGVVGDVRLERNFGFLSVCAVGAVTGNSWAVLGGSITLALANGGPPGVTYEFIVVQAFYWVITAVIAELASAIPSSAGVYHWAAITGGPKWGKALSWFAGWWNCWAWILAAASLASLLASQLLTMWMLFHPAYTPQPWNTFVAYILVGWICCGIVLFLNRSLPRINDLMLFLIVAGFIITSLVCAIMPSTTGSGHATSAQVWRDFPNSTGWPSGFAFLTGMLNGAFGTGAPDIVSHIAEEIPDARRNVPKGMAVQVVMGFVTGLLYLIAIFYSIHDFDAISTQGYPAPMGAIYQQATNSRGGSLGLLIVLFLPSLGCCIGCFITSGRMLYTLGRDGATPFSNWVGQVHPRYHNPFNSTLVVGVIITILAAIQVGNSTAFAAFVGSFVVLSTASYFAVIFPYLLTRRRHVRPGPFHLPNIFVYPAMVISCLYIMVTIVIFCFPTVYPFDAVSMNYTCVIFSGITVFMGILWFVKHTRGYEGPTEAVLREMHAGAGDGQDKR</sequence>
<keyword evidence="9" id="KW-1185">Reference proteome</keyword>
<evidence type="ECO:0000313" key="8">
    <source>
        <dbReference type="EMBL" id="KAF2153141.1"/>
    </source>
</evidence>
<comment type="caution">
    <text evidence="8">The sequence shown here is derived from an EMBL/GenBank/DDBJ whole genome shotgun (WGS) entry which is preliminary data.</text>
</comment>
<feature type="transmembrane region" description="Helical" evidence="7">
    <location>
        <begin position="168"/>
        <end position="185"/>
    </location>
</feature>
<keyword evidence="3 7" id="KW-0812">Transmembrane</keyword>
<name>A0A9P4J299_9PEZI</name>
<feature type="region of interest" description="Disordered" evidence="6">
    <location>
        <begin position="1"/>
        <end position="29"/>
    </location>
</feature>
<dbReference type="PIRSF" id="PIRSF006060">
    <property type="entry name" value="AA_transporter"/>
    <property type="match status" value="1"/>
</dbReference>
<keyword evidence="4 7" id="KW-1133">Transmembrane helix</keyword>
<proteinExistence type="predicted"/>
<dbReference type="PANTHER" id="PTHR45649:SF27">
    <property type="entry name" value="CHOLINE TRANSPORTER (EUROFUNG)"/>
    <property type="match status" value="1"/>
</dbReference>
<evidence type="ECO:0000256" key="4">
    <source>
        <dbReference type="ARBA" id="ARBA00022989"/>
    </source>
</evidence>
<dbReference type="Pfam" id="PF13520">
    <property type="entry name" value="AA_permease_2"/>
    <property type="match status" value="1"/>
</dbReference>
<dbReference type="EMBL" id="ML996085">
    <property type="protein sequence ID" value="KAF2153141.1"/>
    <property type="molecule type" value="Genomic_DNA"/>
</dbReference>
<evidence type="ECO:0000256" key="1">
    <source>
        <dbReference type="ARBA" id="ARBA00004141"/>
    </source>
</evidence>
<evidence type="ECO:0000256" key="7">
    <source>
        <dbReference type="SAM" id="Phobius"/>
    </source>
</evidence>
<dbReference type="GO" id="GO:0016020">
    <property type="term" value="C:membrane"/>
    <property type="evidence" value="ECO:0007669"/>
    <property type="project" value="UniProtKB-SubCell"/>
</dbReference>
<evidence type="ECO:0000313" key="9">
    <source>
        <dbReference type="Proteomes" id="UP000799439"/>
    </source>
</evidence>
<organism evidence="8 9">
    <name type="scientific">Myriangium duriaei CBS 260.36</name>
    <dbReference type="NCBI Taxonomy" id="1168546"/>
    <lineage>
        <taxon>Eukaryota</taxon>
        <taxon>Fungi</taxon>
        <taxon>Dikarya</taxon>
        <taxon>Ascomycota</taxon>
        <taxon>Pezizomycotina</taxon>
        <taxon>Dothideomycetes</taxon>
        <taxon>Dothideomycetidae</taxon>
        <taxon>Myriangiales</taxon>
        <taxon>Myriangiaceae</taxon>
        <taxon>Myriangium</taxon>
    </lineage>
</organism>
<keyword evidence="5 7" id="KW-0472">Membrane</keyword>
<dbReference type="GO" id="GO:0022857">
    <property type="term" value="F:transmembrane transporter activity"/>
    <property type="evidence" value="ECO:0007669"/>
    <property type="project" value="InterPro"/>
</dbReference>
<evidence type="ECO:0000256" key="2">
    <source>
        <dbReference type="ARBA" id="ARBA00022448"/>
    </source>
</evidence>
<feature type="transmembrane region" description="Helical" evidence="7">
    <location>
        <begin position="478"/>
        <end position="499"/>
    </location>
</feature>
<accession>A0A9P4J299</accession>
<dbReference type="Proteomes" id="UP000799439">
    <property type="component" value="Unassembled WGS sequence"/>
</dbReference>
<feature type="transmembrane region" description="Helical" evidence="7">
    <location>
        <begin position="131"/>
        <end position="156"/>
    </location>
</feature>
<dbReference type="InterPro" id="IPR002293">
    <property type="entry name" value="AA/rel_permease1"/>
</dbReference>
<feature type="transmembrane region" description="Helical" evidence="7">
    <location>
        <begin position="40"/>
        <end position="65"/>
    </location>
</feature>
<feature type="transmembrane region" description="Helical" evidence="7">
    <location>
        <begin position="331"/>
        <end position="351"/>
    </location>
</feature>
<feature type="compositionally biased region" description="Basic and acidic residues" evidence="6">
    <location>
        <begin position="1"/>
        <end position="23"/>
    </location>
</feature>
<dbReference type="OrthoDB" id="3900342at2759"/>